<dbReference type="AlphaFoldDB" id="A0A3R7K740"/>
<feature type="signal peptide" evidence="2">
    <location>
        <begin position="1"/>
        <end position="30"/>
    </location>
</feature>
<evidence type="ECO:0008006" key="5">
    <source>
        <dbReference type="Google" id="ProtNLM"/>
    </source>
</evidence>
<organism evidence="3 4">
    <name type="scientific">Trypanosoma rangeli</name>
    <dbReference type="NCBI Taxonomy" id="5698"/>
    <lineage>
        <taxon>Eukaryota</taxon>
        <taxon>Discoba</taxon>
        <taxon>Euglenozoa</taxon>
        <taxon>Kinetoplastea</taxon>
        <taxon>Metakinetoplastina</taxon>
        <taxon>Trypanosomatida</taxon>
        <taxon>Trypanosomatidae</taxon>
        <taxon>Trypanosoma</taxon>
        <taxon>Herpetosoma</taxon>
    </lineage>
</organism>
<dbReference type="OrthoDB" id="10612174at2759"/>
<dbReference type="Proteomes" id="UP000283634">
    <property type="component" value="Unassembled WGS sequence"/>
</dbReference>
<reference evidence="3 4" key="1">
    <citation type="journal article" date="2018" name="BMC Genomics">
        <title>Genomic comparison of Trypanosoma conorhini and Trypanosoma rangeli to Trypanosoma cruzi strains of high and low virulence.</title>
        <authorList>
            <person name="Bradwell K.R."/>
            <person name="Koparde V.N."/>
            <person name="Matveyev A.V."/>
            <person name="Serrano M.G."/>
            <person name="Alves J.M."/>
            <person name="Parikh H."/>
            <person name="Huang B."/>
            <person name="Lee V."/>
            <person name="Espinosa-Alvarez O."/>
            <person name="Ortiz P.A."/>
            <person name="Costa-Martins A.G."/>
            <person name="Teixeira M.M."/>
            <person name="Buck G.A."/>
        </authorList>
    </citation>
    <scope>NUCLEOTIDE SEQUENCE [LARGE SCALE GENOMIC DNA]</scope>
    <source>
        <strain evidence="3 4">AM80</strain>
    </source>
</reference>
<keyword evidence="2" id="KW-0732">Signal</keyword>
<evidence type="ECO:0000256" key="1">
    <source>
        <dbReference type="SAM" id="MobiDB-lite"/>
    </source>
</evidence>
<feature type="region of interest" description="Disordered" evidence="1">
    <location>
        <begin position="168"/>
        <end position="286"/>
    </location>
</feature>
<feature type="compositionally biased region" description="Low complexity" evidence="1">
    <location>
        <begin position="197"/>
        <end position="231"/>
    </location>
</feature>
<feature type="chain" id="PRO_5018729441" description="Mucin-like glycoprotein" evidence="2">
    <location>
        <begin position="31"/>
        <end position="286"/>
    </location>
</feature>
<feature type="compositionally biased region" description="Low complexity" evidence="1">
    <location>
        <begin position="171"/>
        <end position="184"/>
    </location>
</feature>
<gene>
    <name evidence="3" type="ORF">TraAM80_10479</name>
</gene>
<feature type="compositionally biased region" description="Low complexity" evidence="1">
    <location>
        <begin position="277"/>
        <end position="286"/>
    </location>
</feature>
<evidence type="ECO:0000256" key="2">
    <source>
        <dbReference type="SAM" id="SignalP"/>
    </source>
</evidence>
<dbReference type="RefSeq" id="XP_029233162.1">
    <property type="nucleotide sequence ID" value="XM_029387095.1"/>
</dbReference>
<dbReference type="GeneID" id="40334412"/>
<protein>
    <recommendedName>
        <fullName evidence="5">Mucin-like glycoprotein</fullName>
    </recommendedName>
</protein>
<evidence type="ECO:0000313" key="4">
    <source>
        <dbReference type="Proteomes" id="UP000283634"/>
    </source>
</evidence>
<evidence type="ECO:0000313" key="3">
    <source>
        <dbReference type="EMBL" id="RNE95179.1"/>
    </source>
</evidence>
<sequence>MAMAMATVRRRAVYALAVLALLCGCSSVCGASAPSKFYAVEVSCPNGEGKLSWRVSDRSTSWTLCPEPVDYHGPFTAHTSSKTRIDSDSICVFAGSFYFLVKETKCSPPSAGENSNVVAFMMNCTAEDDSPLHKLANGKAVASTGTGGDPLGKSGECELKASDKLAVGERPGSQISGGQPSPSQKATSSSAETPQDSASASGSAGAGVFAASAGQPGSTGSTGSQETLTSSADGADPPKAVADSGTHAHGAVHAPSASAQPSGTSTSDTLAGGDGESATTTTTASS</sequence>
<dbReference type="EMBL" id="MKGL01000927">
    <property type="protein sequence ID" value="RNE95179.1"/>
    <property type="molecule type" value="Genomic_DNA"/>
</dbReference>
<keyword evidence="4" id="KW-1185">Reference proteome</keyword>
<name>A0A3R7K740_TRYRA</name>
<feature type="non-terminal residue" evidence="3">
    <location>
        <position position="286"/>
    </location>
</feature>
<proteinExistence type="predicted"/>
<feature type="compositionally biased region" description="Polar residues" evidence="1">
    <location>
        <begin position="257"/>
        <end position="269"/>
    </location>
</feature>
<feature type="compositionally biased region" description="Polar residues" evidence="1">
    <location>
        <begin position="185"/>
        <end position="196"/>
    </location>
</feature>
<comment type="caution">
    <text evidence="3">The sequence shown here is derived from an EMBL/GenBank/DDBJ whole genome shotgun (WGS) entry which is preliminary data.</text>
</comment>
<accession>A0A3R7K740</accession>